<accession>A0A7W8JCD0</accession>
<dbReference type="AlphaFoldDB" id="A0A7W8JCD0"/>
<protein>
    <submittedName>
        <fullName evidence="1">Uncharacterized protein</fullName>
    </submittedName>
</protein>
<comment type="caution">
    <text evidence="1">The sequence shown here is derived from an EMBL/GenBank/DDBJ whole genome shotgun (WGS) entry which is preliminary data.</text>
</comment>
<gene>
    <name evidence="1" type="ORF">HNR43_000277</name>
</gene>
<evidence type="ECO:0000313" key="2">
    <source>
        <dbReference type="Proteomes" id="UP000583699"/>
    </source>
</evidence>
<dbReference type="Proteomes" id="UP000583699">
    <property type="component" value="Unassembled WGS sequence"/>
</dbReference>
<reference evidence="1 2" key="1">
    <citation type="submission" date="2020-08" db="EMBL/GenBank/DDBJ databases">
        <title>Genomic Encyclopedia of Type Strains, Phase IV (KMG-IV): sequencing the most valuable type-strain genomes for metagenomic binning, comparative biology and taxonomic classification.</title>
        <authorList>
            <person name="Goeker M."/>
        </authorList>
    </citation>
    <scope>NUCLEOTIDE SEQUENCE [LARGE SCALE GENOMIC DNA]</scope>
    <source>
        <strain evidence="1 2">DSM 19169</strain>
    </source>
</reference>
<dbReference type="EMBL" id="JACHEQ010000001">
    <property type="protein sequence ID" value="MBB5354322.1"/>
    <property type="molecule type" value="Genomic_DNA"/>
</dbReference>
<proteinExistence type="predicted"/>
<name>A0A7W8JCD0_9BACL</name>
<keyword evidence="2" id="KW-1185">Reference proteome</keyword>
<organism evidence="1 2">
    <name type="scientific">Anoxybacillus mongoliensis</name>
    <dbReference type="NCBI Taxonomy" id="452565"/>
    <lineage>
        <taxon>Bacteria</taxon>
        <taxon>Bacillati</taxon>
        <taxon>Bacillota</taxon>
        <taxon>Bacilli</taxon>
        <taxon>Bacillales</taxon>
        <taxon>Anoxybacillaceae</taxon>
        <taxon>Anoxybacillus</taxon>
    </lineage>
</organism>
<evidence type="ECO:0000313" key="1">
    <source>
        <dbReference type="EMBL" id="MBB5354322.1"/>
    </source>
</evidence>
<sequence>MQKKRKIQKIEHTPLSIYNVHRSRTSPYIPVGSRRIASRQVSWLRFIISLRLPKKSVARCSETPHHSGGYRDGFAPFFPFKHTNVCTVLAHHIYVFKEHGVNHMIHHFFLLAYPVYKKEPPYSEGAL</sequence>